<feature type="domain" description="Rhodanese" evidence="3">
    <location>
        <begin position="15"/>
        <end position="130"/>
    </location>
</feature>
<dbReference type="InterPro" id="IPR001763">
    <property type="entry name" value="Rhodanese-like_dom"/>
</dbReference>
<sequence>MTAIAPIVSADELGAYPHAVLADVRWYLDGRSAREAYEAGHLPGAIFVDLETQLAGHGQPASAGRHPFPTPDAFADAMGALGIGDDTTVIAYDDTGGMTAGRLVVMLRMIGRNAAVLDGGIDAWHGPLTTGAGTASEHRHFTVREWPTERFATADETAALAQSQTGVVMDARSRERYTGEVTLVDPRPGHVPGAVSAPFAAAIDPATKRFRLPTELREHFAALGVSDGGGGGGGNGVVTYCGSGVSACVNIVAMEHAGLPPARLYVASFSGWAADLERDVELGPGR</sequence>
<dbReference type="SMART" id="SM00450">
    <property type="entry name" value="RHOD"/>
    <property type="match status" value="2"/>
</dbReference>
<dbReference type="EMBL" id="CAFBLP010000045">
    <property type="protein sequence ID" value="CAB4883553.1"/>
    <property type="molecule type" value="Genomic_DNA"/>
</dbReference>
<dbReference type="PROSITE" id="PS00380">
    <property type="entry name" value="RHODANESE_1"/>
    <property type="match status" value="1"/>
</dbReference>
<dbReference type="AlphaFoldDB" id="A0A6J7EVY0"/>
<dbReference type="PROSITE" id="PS50206">
    <property type="entry name" value="RHODANESE_3"/>
    <property type="match status" value="2"/>
</dbReference>
<reference evidence="4" key="1">
    <citation type="submission" date="2020-05" db="EMBL/GenBank/DDBJ databases">
        <authorList>
            <person name="Chiriac C."/>
            <person name="Salcher M."/>
            <person name="Ghai R."/>
            <person name="Kavagutti S V."/>
        </authorList>
    </citation>
    <scope>NUCLEOTIDE SEQUENCE</scope>
</reference>
<evidence type="ECO:0000313" key="4">
    <source>
        <dbReference type="EMBL" id="CAB4883553.1"/>
    </source>
</evidence>
<dbReference type="CDD" id="cd01448">
    <property type="entry name" value="TST_Repeat_1"/>
    <property type="match status" value="1"/>
</dbReference>
<dbReference type="Pfam" id="PF00581">
    <property type="entry name" value="Rhodanese"/>
    <property type="match status" value="2"/>
</dbReference>
<accession>A0A6J7EVY0</accession>
<dbReference type="Gene3D" id="3.40.250.10">
    <property type="entry name" value="Rhodanese-like domain"/>
    <property type="match status" value="2"/>
</dbReference>
<dbReference type="InterPro" id="IPR001307">
    <property type="entry name" value="Thiosulphate_STrfase_CS"/>
</dbReference>
<name>A0A6J7EVY0_9ZZZZ</name>
<dbReference type="PANTHER" id="PTHR11364">
    <property type="entry name" value="THIOSULFATE SULFERTANSFERASE"/>
    <property type="match status" value="1"/>
</dbReference>
<keyword evidence="1" id="KW-0808">Transferase</keyword>
<evidence type="ECO:0000259" key="3">
    <source>
        <dbReference type="PROSITE" id="PS50206"/>
    </source>
</evidence>
<evidence type="ECO:0000256" key="2">
    <source>
        <dbReference type="ARBA" id="ARBA00022737"/>
    </source>
</evidence>
<proteinExistence type="predicted"/>
<organism evidence="4">
    <name type="scientific">freshwater metagenome</name>
    <dbReference type="NCBI Taxonomy" id="449393"/>
    <lineage>
        <taxon>unclassified sequences</taxon>
        <taxon>metagenomes</taxon>
        <taxon>ecological metagenomes</taxon>
    </lineage>
</organism>
<protein>
    <submittedName>
        <fullName evidence="4">Unannotated protein</fullName>
    </submittedName>
</protein>
<dbReference type="InterPro" id="IPR036873">
    <property type="entry name" value="Rhodanese-like_dom_sf"/>
</dbReference>
<dbReference type="PANTHER" id="PTHR11364:SF27">
    <property type="entry name" value="SULFURTRANSFERASE"/>
    <property type="match status" value="1"/>
</dbReference>
<keyword evidence="2" id="KW-0677">Repeat</keyword>
<dbReference type="SUPFAM" id="SSF52821">
    <property type="entry name" value="Rhodanese/Cell cycle control phosphatase"/>
    <property type="match status" value="2"/>
</dbReference>
<feature type="domain" description="Rhodanese" evidence="3">
    <location>
        <begin position="162"/>
        <end position="281"/>
    </location>
</feature>
<dbReference type="GO" id="GO:0004792">
    <property type="term" value="F:thiosulfate-cyanide sulfurtransferase activity"/>
    <property type="evidence" value="ECO:0007669"/>
    <property type="project" value="InterPro"/>
</dbReference>
<dbReference type="InterPro" id="IPR045078">
    <property type="entry name" value="TST/MPST-like"/>
</dbReference>
<dbReference type="CDD" id="cd01449">
    <property type="entry name" value="TST_Repeat_2"/>
    <property type="match status" value="1"/>
</dbReference>
<gene>
    <name evidence="4" type="ORF">UFOPK3376_01810</name>
</gene>
<evidence type="ECO:0000256" key="1">
    <source>
        <dbReference type="ARBA" id="ARBA00022679"/>
    </source>
</evidence>